<evidence type="ECO:0000313" key="3">
    <source>
        <dbReference type="Proteomes" id="UP000483004"/>
    </source>
</evidence>
<evidence type="ECO:0000256" key="1">
    <source>
        <dbReference type="SAM" id="MobiDB-lite"/>
    </source>
</evidence>
<protein>
    <submittedName>
        <fullName evidence="2">Uncharacterized protein</fullName>
    </submittedName>
</protein>
<gene>
    <name evidence="2" type="ORF">F9B16_24370</name>
</gene>
<feature type="compositionally biased region" description="Basic and acidic residues" evidence="1">
    <location>
        <begin position="33"/>
        <end position="42"/>
    </location>
</feature>
<reference evidence="2 3" key="1">
    <citation type="submission" date="2019-09" db="EMBL/GenBank/DDBJ databases">
        <title>Actinomadura physcomitrii sp. nov., a novel actinomycete isolated from moss [Physcomitrium sphaericum (Ludw) Fuernr].</title>
        <authorList>
            <person name="Liu C."/>
            <person name="Zhuang X."/>
        </authorList>
    </citation>
    <scope>NUCLEOTIDE SEQUENCE [LARGE SCALE GENOMIC DNA]</scope>
    <source>
        <strain evidence="2 3">CYP1-1B</strain>
    </source>
</reference>
<dbReference type="RefSeq" id="WP_151542445.1">
    <property type="nucleotide sequence ID" value="NZ_WBMR01000076.1"/>
</dbReference>
<dbReference type="AlphaFoldDB" id="A0A6L3VRI2"/>
<dbReference type="EMBL" id="WBMR01000076">
    <property type="protein sequence ID" value="KAB2376974.1"/>
    <property type="molecule type" value="Genomic_DNA"/>
</dbReference>
<feature type="region of interest" description="Disordered" evidence="1">
    <location>
        <begin position="1"/>
        <end position="74"/>
    </location>
</feature>
<evidence type="ECO:0000313" key="2">
    <source>
        <dbReference type="EMBL" id="KAB2376974.1"/>
    </source>
</evidence>
<accession>A0A6L3VRI2</accession>
<comment type="caution">
    <text evidence="2">The sequence shown here is derived from an EMBL/GenBank/DDBJ whole genome shotgun (WGS) entry which is preliminary data.</text>
</comment>
<proteinExistence type="predicted"/>
<organism evidence="2 3">
    <name type="scientific">Actinomadura montaniterrae</name>
    <dbReference type="NCBI Taxonomy" id="1803903"/>
    <lineage>
        <taxon>Bacteria</taxon>
        <taxon>Bacillati</taxon>
        <taxon>Actinomycetota</taxon>
        <taxon>Actinomycetes</taxon>
        <taxon>Streptosporangiales</taxon>
        <taxon>Thermomonosporaceae</taxon>
        <taxon>Actinomadura</taxon>
    </lineage>
</organism>
<keyword evidence="3" id="KW-1185">Reference proteome</keyword>
<dbReference type="Proteomes" id="UP000483004">
    <property type="component" value="Unassembled WGS sequence"/>
</dbReference>
<dbReference type="OrthoDB" id="4520934at2"/>
<sequence>MPPRKSKSRIGGDSNPLADDAEHTAPVSPLHDQPYERGERPQPETSADANGASPPATVEQAPARVAEVEKVRPPATPQEMVEYLDSFTPLDAPLAATADLTDKERQIRDQYEAAIAGADLGFIVEGMVAKWTQAGELYRDEYAEFEDYCQAHDRSMRRINQLMQVAPLGLHILRRLGKNFSRLRLNESHAKHLLPLADRAGDDAAVLVYETLLRANERVTGRLLQAVLARLPEDRWNPDEAVTTIEAFLAEGSRVLPAEREQAPAAPVEAEIGRIQKTVQRATRLAHRQPDLARRIAAELEQAAQRIRAELRDGEPGA</sequence>
<name>A0A6L3VRI2_9ACTN</name>